<evidence type="ECO:0000313" key="1">
    <source>
        <dbReference type="EMBL" id="TDS12338.1"/>
    </source>
</evidence>
<keyword evidence="2" id="KW-1185">Reference proteome</keyword>
<evidence type="ECO:0000313" key="2">
    <source>
        <dbReference type="Proteomes" id="UP000294752"/>
    </source>
</evidence>
<dbReference type="RefSeq" id="WP_133640967.1">
    <property type="nucleotide sequence ID" value="NZ_SNZV01000006.1"/>
</dbReference>
<dbReference type="AlphaFoldDB" id="A0A4V6PZX6"/>
<reference evidence="1 2" key="1">
    <citation type="submission" date="2019-03" db="EMBL/GenBank/DDBJ databases">
        <title>Genomic Encyclopedia of Type Strains, Phase III (KMG-III): the genomes of soil and plant-associated and newly described type strains.</title>
        <authorList>
            <person name="Whitman W."/>
        </authorList>
    </citation>
    <scope>NUCLEOTIDE SEQUENCE [LARGE SCALE GENOMIC DNA]</scope>
    <source>
        <strain evidence="1 2">CGMCC 1.12801</strain>
    </source>
</reference>
<name>A0A4V6PZX6_9SPHI</name>
<sequence length="115" mass="12530">MATLKTSWLRASVLFGILVFGLFFAVKALEVETTTSQTQDWFIYTGPNQSLGEIENPDNYQLADEQPGCNRGSELCSIAAANDGNDRPVLSSPLVNHILSTIQNGQPSESVKLQN</sequence>
<dbReference type="EMBL" id="SNZV01000006">
    <property type="protein sequence ID" value="TDS12338.1"/>
    <property type="molecule type" value="Genomic_DNA"/>
</dbReference>
<organism evidence="1 2">
    <name type="scientific">Sphingobacterium paludis</name>
    <dbReference type="NCBI Taxonomy" id="1476465"/>
    <lineage>
        <taxon>Bacteria</taxon>
        <taxon>Pseudomonadati</taxon>
        <taxon>Bacteroidota</taxon>
        <taxon>Sphingobacteriia</taxon>
        <taxon>Sphingobacteriales</taxon>
        <taxon>Sphingobacteriaceae</taxon>
        <taxon>Sphingobacterium</taxon>
    </lineage>
</organism>
<comment type="caution">
    <text evidence="1">The sequence shown here is derived from an EMBL/GenBank/DDBJ whole genome shotgun (WGS) entry which is preliminary data.</text>
</comment>
<proteinExistence type="predicted"/>
<dbReference type="Proteomes" id="UP000294752">
    <property type="component" value="Unassembled WGS sequence"/>
</dbReference>
<accession>A0A4V6PZX6</accession>
<protein>
    <submittedName>
        <fullName evidence="1">Uncharacterized protein</fullName>
    </submittedName>
</protein>
<dbReference type="OrthoDB" id="713410at2"/>
<gene>
    <name evidence="1" type="ORF">B0I21_106196</name>
</gene>